<comment type="caution">
    <text evidence="8">The sequence shown here is derived from an EMBL/GenBank/DDBJ whole genome shotgun (WGS) entry which is preliminary data.</text>
</comment>
<feature type="domain" description="Acyl-CoA dehydrogenase/oxidase C-terminal" evidence="6">
    <location>
        <begin position="203"/>
        <end position="314"/>
    </location>
</feature>
<dbReference type="SUPFAM" id="SSF47203">
    <property type="entry name" value="Acyl-CoA dehydrogenase C-terminal domain-like"/>
    <property type="match status" value="1"/>
</dbReference>
<dbReference type="InterPro" id="IPR009100">
    <property type="entry name" value="AcylCoA_DH/oxidase_NM_dom_sf"/>
</dbReference>
<protein>
    <submittedName>
        <fullName evidence="8">Acyl-CoA dehydrogenase</fullName>
    </submittedName>
</protein>
<dbReference type="EMBL" id="DTQM01000203">
    <property type="protein sequence ID" value="HGC43664.1"/>
    <property type="molecule type" value="Genomic_DNA"/>
</dbReference>
<comment type="cofactor">
    <cofactor evidence="1">
        <name>FAD</name>
        <dbReference type="ChEBI" id="CHEBI:57692"/>
    </cofactor>
</comment>
<dbReference type="GO" id="GO:0003995">
    <property type="term" value="F:acyl-CoA dehydrogenase activity"/>
    <property type="evidence" value="ECO:0007669"/>
    <property type="project" value="TreeGrafter"/>
</dbReference>
<dbReference type="AlphaFoldDB" id="A0A8J4M6S1"/>
<evidence type="ECO:0000256" key="4">
    <source>
        <dbReference type="ARBA" id="ARBA00022827"/>
    </source>
</evidence>
<name>A0A8J4M6S1_9PROT</name>
<dbReference type="Gene3D" id="1.20.140.10">
    <property type="entry name" value="Butyryl-CoA Dehydrogenase, subunit A, domain 3"/>
    <property type="match status" value="1"/>
</dbReference>
<evidence type="ECO:0000256" key="5">
    <source>
        <dbReference type="ARBA" id="ARBA00023002"/>
    </source>
</evidence>
<keyword evidence="3" id="KW-0285">Flavoprotein</keyword>
<organism evidence="8">
    <name type="scientific">Acidicaldus sp</name>
    <dbReference type="NCBI Taxonomy" id="1872105"/>
    <lineage>
        <taxon>Bacteria</taxon>
        <taxon>Pseudomonadati</taxon>
        <taxon>Pseudomonadota</taxon>
        <taxon>Alphaproteobacteria</taxon>
        <taxon>Acetobacterales</taxon>
        <taxon>Acetobacteraceae</taxon>
        <taxon>Acidicaldus</taxon>
    </lineage>
</organism>
<keyword evidence="4" id="KW-0274">FAD</keyword>
<evidence type="ECO:0000256" key="1">
    <source>
        <dbReference type="ARBA" id="ARBA00001974"/>
    </source>
</evidence>
<keyword evidence="5" id="KW-0560">Oxidoreductase</keyword>
<evidence type="ECO:0000259" key="7">
    <source>
        <dbReference type="Pfam" id="PF02771"/>
    </source>
</evidence>
<accession>A0A8J4M6S1</accession>
<dbReference type="InterPro" id="IPR036250">
    <property type="entry name" value="AcylCo_DH-like_C"/>
</dbReference>
<dbReference type="Pfam" id="PF02771">
    <property type="entry name" value="Acyl-CoA_dh_N"/>
    <property type="match status" value="1"/>
</dbReference>
<dbReference type="GO" id="GO:0050660">
    <property type="term" value="F:flavin adenine dinucleotide binding"/>
    <property type="evidence" value="ECO:0007669"/>
    <property type="project" value="InterPro"/>
</dbReference>
<evidence type="ECO:0000256" key="3">
    <source>
        <dbReference type="ARBA" id="ARBA00022630"/>
    </source>
</evidence>
<dbReference type="InterPro" id="IPR009075">
    <property type="entry name" value="AcylCo_DH/oxidase_C"/>
</dbReference>
<evidence type="ECO:0000259" key="6">
    <source>
        <dbReference type="Pfam" id="PF00441"/>
    </source>
</evidence>
<dbReference type="Pfam" id="PF00441">
    <property type="entry name" value="Acyl-CoA_dh_1"/>
    <property type="match status" value="1"/>
</dbReference>
<gene>
    <name evidence="8" type="ORF">ENY07_10660</name>
</gene>
<reference evidence="8" key="1">
    <citation type="journal article" date="2020" name="mSystems">
        <title>Genome- and Community-Level Interaction Insights into Carbon Utilization and Element Cycling Functions of Hydrothermarchaeota in Hydrothermal Sediment.</title>
        <authorList>
            <person name="Zhou Z."/>
            <person name="Liu Y."/>
            <person name="Xu W."/>
            <person name="Pan J."/>
            <person name="Luo Z.H."/>
            <person name="Li M."/>
        </authorList>
    </citation>
    <scope>NUCLEOTIDE SEQUENCE</scope>
    <source>
        <strain evidence="8">SpSt-997</strain>
    </source>
</reference>
<sequence>METQEISRILLDQADRLFAQHLSREARAAAETGAWPENLWQAVAAAGLPLAMVPEAAGGAGLAPGDALRLVRRSGFHALPLPLAETMLGNALWVATGEKPLAQPVSFSARPPISLRGAGDNALLDGDAGAVPWGDVAWLLVIAEDAAGGRHLALVAPPEAALPQRRNLAFEPRPKRHLAGVRPVALRPAPRLATPGLRALGAILRAQQMVGAMERALDYALLYANERQQFGRPIGKFQAVQHMLASAAGQFAAATAAADQALEAWGGADVEFAAALAKARVGEAAGKIAEIVHQVHGAMGFTQEHSLHFLTRRLWSWRDECGNEAEWQRVIGARVMQAGGEALWPMLAGA</sequence>
<comment type="similarity">
    <text evidence="2">Belongs to the acyl-CoA dehydrogenase family.</text>
</comment>
<dbReference type="PANTHER" id="PTHR43884:SF20">
    <property type="entry name" value="ACYL-COA DEHYDROGENASE FADE28"/>
    <property type="match status" value="1"/>
</dbReference>
<proteinExistence type="inferred from homology"/>
<dbReference type="SUPFAM" id="SSF56645">
    <property type="entry name" value="Acyl-CoA dehydrogenase NM domain-like"/>
    <property type="match status" value="1"/>
</dbReference>
<evidence type="ECO:0000256" key="2">
    <source>
        <dbReference type="ARBA" id="ARBA00009347"/>
    </source>
</evidence>
<evidence type="ECO:0000313" key="8">
    <source>
        <dbReference type="EMBL" id="HGC43664.1"/>
    </source>
</evidence>
<dbReference type="Gene3D" id="1.10.540.10">
    <property type="entry name" value="Acyl-CoA dehydrogenase/oxidase, N-terminal domain"/>
    <property type="match status" value="1"/>
</dbReference>
<dbReference type="InterPro" id="IPR013786">
    <property type="entry name" value="AcylCoA_DH/ox_N"/>
</dbReference>
<feature type="domain" description="Acyl-CoA dehydrogenase/oxidase N-terminal" evidence="7">
    <location>
        <begin position="8"/>
        <end position="68"/>
    </location>
</feature>
<dbReference type="PANTHER" id="PTHR43884">
    <property type="entry name" value="ACYL-COA DEHYDROGENASE"/>
    <property type="match status" value="1"/>
</dbReference>
<dbReference type="InterPro" id="IPR037069">
    <property type="entry name" value="AcylCoA_DH/ox_N_sf"/>
</dbReference>